<dbReference type="CTD" id="20246562"/>
<gene>
    <name evidence="2" type="ORF">LOTGIDRAFT_215258</name>
</gene>
<organism evidence="2 3">
    <name type="scientific">Lottia gigantea</name>
    <name type="common">Giant owl limpet</name>
    <dbReference type="NCBI Taxonomy" id="225164"/>
    <lineage>
        <taxon>Eukaryota</taxon>
        <taxon>Metazoa</taxon>
        <taxon>Spiralia</taxon>
        <taxon>Lophotrochozoa</taxon>
        <taxon>Mollusca</taxon>
        <taxon>Gastropoda</taxon>
        <taxon>Patellogastropoda</taxon>
        <taxon>Lottioidea</taxon>
        <taxon>Lottiidae</taxon>
        <taxon>Lottia</taxon>
    </lineage>
</organism>
<dbReference type="HOGENOM" id="CLU_067902_3_1_1"/>
<evidence type="ECO:0000259" key="1">
    <source>
        <dbReference type="PROSITE" id="PS50904"/>
    </source>
</evidence>
<dbReference type="EMBL" id="KB201701">
    <property type="protein sequence ID" value="ESO95102.1"/>
    <property type="molecule type" value="Genomic_DNA"/>
</dbReference>
<dbReference type="KEGG" id="lgi:LOTGIDRAFT_215258"/>
<dbReference type="GeneID" id="20246562"/>
<reference evidence="2 3" key="1">
    <citation type="journal article" date="2013" name="Nature">
        <title>Insights into bilaterian evolution from three spiralian genomes.</title>
        <authorList>
            <person name="Simakov O."/>
            <person name="Marletaz F."/>
            <person name="Cho S.J."/>
            <person name="Edsinger-Gonzales E."/>
            <person name="Havlak P."/>
            <person name="Hellsten U."/>
            <person name="Kuo D.H."/>
            <person name="Larsson T."/>
            <person name="Lv J."/>
            <person name="Arendt D."/>
            <person name="Savage R."/>
            <person name="Osoegawa K."/>
            <person name="de Jong P."/>
            <person name="Grimwood J."/>
            <person name="Chapman J.A."/>
            <person name="Shapiro H."/>
            <person name="Aerts A."/>
            <person name="Otillar R.P."/>
            <person name="Terry A.Y."/>
            <person name="Boore J.L."/>
            <person name="Grigoriev I.V."/>
            <person name="Lindberg D.R."/>
            <person name="Seaver E.C."/>
            <person name="Weisblat D.A."/>
            <person name="Putnam N.H."/>
            <person name="Rokhsar D.S."/>
        </authorList>
    </citation>
    <scope>NUCLEOTIDE SEQUENCE [LARGE SCALE GENOMIC DNA]</scope>
</reference>
<dbReference type="AlphaFoldDB" id="V4AE03"/>
<dbReference type="Pfam" id="PF04707">
    <property type="entry name" value="PRELI"/>
    <property type="match status" value="1"/>
</dbReference>
<dbReference type="GO" id="GO:0005758">
    <property type="term" value="C:mitochondrial intermembrane space"/>
    <property type="evidence" value="ECO:0007669"/>
    <property type="project" value="InterPro"/>
</dbReference>
<dbReference type="InterPro" id="IPR006797">
    <property type="entry name" value="PRELI/MSF1_dom"/>
</dbReference>
<evidence type="ECO:0000313" key="3">
    <source>
        <dbReference type="Proteomes" id="UP000030746"/>
    </source>
</evidence>
<sequence length="201" mass="23473">MVKHSTFSDVFNFTWNQVAIGLWQRYPNVYSKHVLSEDVISRKIINGKLHTKRLFTKTNPMPKAGEKFITARNVYIIEESIVDPKDKTFVTYTRNVGMQKYVTIEEKCFYQPDITDKSLTVCNRWAFISSSFFGLGRVIQTFCTQRFKQNVKKSMKGLNETMDKLFNPEANQHNECRKEKFKEKAKAAVEKAKIKTSKQMC</sequence>
<evidence type="ECO:0000313" key="2">
    <source>
        <dbReference type="EMBL" id="ESO95102.1"/>
    </source>
</evidence>
<keyword evidence="3" id="KW-1185">Reference proteome</keyword>
<dbReference type="PROSITE" id="PS50904">
    <property type="entry name" value="PRELI_MSF1"/>
    <property type="match status" value="1"/>
</dbReference>
<dbReference type="InterPro" id="IPR037365">
    <property type="entry name" value="Slowmo/Ups"/>
</dbReference>
<protein>
    <recommendedName>
        <fullName evidence="1">PRELI/MSF1 domain-containing protein</fullName>
    </recommendedName>
</protein>
<accession>V4AE03</accession>
<dbReference type="RefSeq" id="XP_009054293.1">
    <property type="nucleotide sequence ID" value="XM_009056045.1"/>
</dbReference>
<feature type="domain" description="PRELI/MSF1" evidence="1">
    <location>
        <begin position="2"/>
        <end position="170"/>
    </location>
</feature>
<dbReference type="PANTHER" id="PTHR11158">
    <property type="entry name" value="MSF1/PX19 RELATED"/>
    <property type="match status" value="1"/>
</dbReference>
<name>V4AE03_LOTGI</name>
<dbReference type="STRING" id="225164.V4AE03"/>
<proteinExistence type="predicted"/>
<dbReference type="OrthoDB" id="341300at2759"/>
<dbReference type="OMA" id="GYEFFKC"/>
<dbReference type="Proteomes" id="UP000030746">
    <property type="component" value="Unassembled WGS sequence"/>
</dbReference>